<proteinExistence type="predicted"/>
<reference evidence="1 2" key="1">
    <citation type="submission" date="2017-06" db="EMBL/GenBank/DDBJ databases">
        <title>Investigating the central metabolism of Clostridium thermosuccinogenes.</title>
        <authorList>
            <person name="Koendjbiharie J.G."/>
            <person name="van Kranenburg R."/>
        </authorList>
    </citation>
    <scope>NUCLEOTIDE SEQUENCE [LARGE SCALE GENOMIC DNA]</scope>
    <source>
        <strain evidence="1 2">DSM 5806</strain>
    </source>
</reference>
<gene>
    <name evidence="1" type="ORF">CDQ84_08190</name>
</gene>
<comment type="caution">
    <text evidence="1">The sequence shown here is derived from an EMBL/GenBank/DDBJ whole genome shotgun (WGS) entry which is preliminary data.</text>
</comment>
<dbReference type="KEGG" id="cthd:CDO33_09430"/>
<evidence type="ECO:0008006" key="3">
    <source>
        <dbReference type="Google" id="ProtNLM"/>
    </source>
</evidence>
<keyword evidence="2" id="KW-1185">Reference proteome</keyword>
<dbReference type="Pfam" id="PF06245">
    <property type="entry name" value="DUF1015"/>
    <property type="match status" value="1"/>
</dbReference>
<organism evidence="1 2">
    <name type="scientific">Clostridium thermosuccinogenes</name>
    <dbReference type="NCBI Taxonomy" id="84032"/>
    <lineage>
        <taxon>Bacteria</taxon>
        <taxon>Bacillati</taxon>
        <taxon>Bacillota</taxon>
        <taxon>Clostridia</taxon>
        <taxon>Eubacteriales</taxon>
        <taxon>Clostridiaceae</taxon>
        <taxon>Clostridium</taxon>
    </lineage>
</organism>
<protein>
    <recommendedName>
        <fullName evidence="3">DUF1015 domain-containing protein</fullName>
    </recommendedName>
</protein>
<dbReference type="AlphaFoldDB" id="A0A2K2FLA0"/>
<sequence>MKESNKFQNKIGVHVPSLLLPAKNVDMCKWSVVACDQYTSQPDYWKEVEKIVGSNPSTLHLIFPEVYLGKGDDDERIDKINHCMEEYIKNGTLVEHEPALIYVERKTSHTESRKGLIIAVDLECYDYEKGSCTLIRATEGTVLDRLPPRIKIRQNAPIELPHIMLLIDDPDKTVIEPLSEKLDKFEKIYDFDLMMNGGHIKGYKIDDEDTIKSILDALEKLTDPDNFRSRYELDSCRDVLLFAAGDGNHSLATAKACWESLKTGLSPEERENHPARFALVELVNVHDEGLVFEPIHRVVFNVDVNNMLEKLTEYFTGTSKAYWIDCSSEEQAFEEAKKFPGQPDKHVIPFTSKDIKGLIVVENPVHNIEVGTLQSFLDEYLKDHASARIDYIHGYDVVERLGSMDSNIGFYLPPMDKKDLFKTVILDGVLPRKTFSMGEAEEKRFYLECRKIR</sequence>
<dbReference type="OrthoDB" id="6396832at2"/>
<dbReference type="EMBL" id="NIOJ01000017">
    <property type="protein sequence ID" value="PNT99552.1"/>
    <property type="molecule type" value="Genomic_DNA"/>
</dbReference>
<evidence type="ECO:0000313" key="2">
    <source>
        <dbReference type="Proteomes" id="UP000236151"/>
    </source>
</evidence>
<accession>A0A2K2FLA0</accession>
<dbReference type="PANTHER" id="PTHR36454:SF1">
    <property type="entry name" value="DUF1015 DOMAIN-CONTAINING PROTEIN"/>
    <property type="match status" value="1"/>
</dbReference>
<dbReference type="RefSeq" id="WP_103081249.1">
    <property type="nucleotide sequence ID" value="NZ_CP021850.1"/>
</dbReference>
<name>A0A2K2FLA0_9CLOT</name>
<dbReference type="PANTHER" id="PTHR36454">
    <property type="entry name" value="LMO2823 PROTEIN"/>
    <property type="match status" value="1"/>
</dbReference>
<dbReference type="InterPro" id="IPR008323">
    <property type="entry name" value="UCP033563"/>
</dbReference>
<evidence type="ECO:0000313" key="1">
    <source>
        <dbReference type="EMBL" id="PNT99552.1"/>
    </source>
</evidence>
<dbReference type="Proteomes" id="UP000236151">
    <property type="component" value="Unassembled WGS sequence"/>
</dbReference>